<dbReference type="InterPro" id="IPR036397">
    <property type="entry name" value="RNaseH_sf"/>
</dbReference>
<organism evidence="2 3">
    <name type="scientific">Xanthocytophaga flava</name>
    <dbReference type="NCBI Taxonomy" id="3048013"/>
    <lineage>
        <taxon>Bacteria</taxon>
        <taxon>Pseudomonadati</taxon>
        <taxon>Bacteroidota</taxon>
        <taxon>Cytophagia</taxon>
        <taxon>Cytophagales</taxon>
        <taxon>Rhodocytophagaceae</taxon>
        <taxon>Xanthocytophaga</taxon>
    </lineage>
</organism>
<dbReference type="InterPro" id="IPR012337">
    <property type="entry name" value="RNaseH-like_sf"/>
</dbReference>
<dbReference type="PROSITE" id="PS50994">
    <property type="entry name" value="INTEGRASE"/>
    <property type="match status" value="1"/>
</dbReference>
<dbReference type="SUPFAM" id="SSF53098">
    <property type="entry name" value="Ribonuclease H-like"/>
    <property type="match status" value="1"/>
</dbReference>
<dbReference type="InterPro" id="IPR001584">
    <property type="entry name" value="Integrase_cat-core"/>
</dbReference>
<evidence type="ECO:0000259" key="1">
    <source>
        <dbReference type="PROSITE" id="PS50994"/>
    </source>
</evidence>
<dbReference type="EMBL" id="JASJOT010000002">
    <property type="protein sequence ID" value="MDJ1492147.1"/>
    <property type="molecule type" value="Genomic_DNA"/>
</dbReference>
<dbReference type="Gene3D" id="3.30.420.10">
    <property type="entry name" value="Ribonuclease H-like superfamily/Ribonuclease H"/>
    <property type="match status" value="1"/>
</dbReference>
<evidence type="ECO:0000313" key="3">
    <source>
        <dbReference type="Proteomes" id="UP001228581"/>
    </source>
</evidence>
<name>A0ABT7CET5_9BACT</name>
<dbReference type="RefSeq" id="WP_313993326.1">
    <property type="nucleotide sequence ID" value="NZ_JASJOT010000002.1"/>
</dbReference>
<reference evidence="2 3" key="1">
    <citation type="submission" date="2023-05" db="EMBL/GenBank/DDBJ databases">
        <authorList>
            <person name="Zhang X."/>
        </authorList>
    </citation>
    <scope>NUCLEOTIDE SEQUENCE [LARGE SCALE GENOMIC DNA]</scope>
    <source>
        <strain evidence="2 3">DM2B3-1</strain>
    </source>
</reference>
<accession>A0ABT7CET5</accession>
<proteinExistence type="predicted"/>
<evidence type="ECO:0000313" key="2">
    <source>
        <dbReference type="EMBL" id="MDJ1492147.1"/>
    </source>
</evidence>
<protein>
    <submittedName>
        <fullName evidence="2">DDE-type integrase/transposase/recombinase</fullName>
    </submittedName>
</protein>
<sequence>MTYLPMSKGFMYLVAILDVYSRFVVGWDISNSMQAEWVIQTLQLAILSYGKCQIINSDQGSQFTCKKWVEYLKNETIQISMDGKGRAIDNVYIERLWRTVKYEYLYLNPPDDGWQLYQGLEQFFERYNYHKYHQGIDRSTPASRFYSIKIESVFN</sequence>
<dbReference type="PANTHER" id="PTHR46889:SF4">
    <property type="entry name" value="TRANSPOSASE INSO FOR INSERTION SEQUENCE ELEMENT IS911B-RELATED"/>
    <property type="match status" value="1"/>
</dbReference>
<dbReference type="InterPro" id="IPR050900">
    <property type="entry name" value="Transposase_IS3/IS150/IS904"/>
</dbReference>
<dbReference type="Proteomes" id="UP001228581">
    <property type="component" value="Unassembled WGS sequence"/>
</dbReference>
<feature type="domain" description="Integrase catalytic" evidence="1">
    <location>
        <begin position="1"/>
        <end position="149"/>
    </location>
</feature>
<dbReference type="Pfam" id="PF00665">
    <property type="entry name" value="rve"/>
    <property type="match status" value="1"/>
</dbReference>
<dbReference type="PANTHER" id="PTHR46889">
    <property type="entry name" value="TRANSPOSASE INSF FOR INSERTION SEQUENCE IS3B-RELATED"/>
    <property type="match status" value="1"/>
</dbReference>
<keyword evidence="3" id="KW-1185">Reference proteome</keyword>
<gene>
    <name evidence="2" type="ORF">QNI19_04340</name>
</gene>
<comment type="caution">
    <text evidence="2">The sequence shown here is derived from an EMBL/GenBank/DDBJ whole genome shotgun (WGS) entry which is preliminary data.</text>
</comment>